<dbReference type="AlphaFoldDB" id="A0A8I6RJH0"/>
<evidence type="ECO:0000313" key="11">
    <source>
        <dbReference type="EnsemblMetazoa" id="XP_014246218.1"/>
    </source>
</evidence>
<dbReference type="Pfam" id="PF00557">
    <property type="entry name" value="Peptidase_M24"/>
    <property type="match status" value="1"/>
</dbReference>
<dbReference type="EnsemblMetazoa" id="XM_014390732.2">
    <property type="protein sequence ID" value="XP_014246218.1"/>
    <property type="gene ID" value="LOC106664752"/>
</dbReference>
<evidence type="ECO:0000256" key="3">
    <source>
        <dbReference type="ARBA" id="ARBA00022723"/>
    </source>
</evidence>
<dbReference type="GO" id="GO:0046872">
    <property type="term" value="F:metal ion binding"/>
    <property type="evidence" value="ECO:0007669"/>
    <property type="project" value="UniProtKB-KW"/>
</dbReference>
<dbReference type="RefSeq" id="XP_014246218.1">
    <property type="nucleotide sequence ID" value="XM_014390732.2"/>
</dbReference>
<dbReference type="InterPro" id="IPR029149">
    <property type="entry name" value="Creatin/AminoP/Spt16_N"/>
</dbReference>
<dbReference type="InterPro" id="IPR050422">
    <property type="entry name" value="X-Pro_aminopeptidase_P"/>
</dbReference>
<dbReference type="PROSITE" id="PS00491">
    <property type="entry name" value="PROLINE_PEPTIDASE"/>
    <property type="match status" value="1"/>
</dbReference>
<dbReference type="Proteomes" id="UP000494040">
    <property type="component" value="Unassembled WGS sequence"/>
</dbReference>
<evidence type="ECO:0000313" key="12">
    <source>
        <dbReference type="Proteomes" id="UP000494040"/>
    </source>
</evidence>
<dbReference type="InterPro" id="IPR001131">
    <property type="entry name" value="Peptidase_M24B_aminopep-P_CS"/>
</dbReference>
<name>A0A8I6RJH0_CIMLE</name>
<dbReference type="Pfam" id="PF16189">
    <property type="entry name" value="Creatinase_N_2"/>
    <property type="match status" value="1"/>
</dbReference>
<dbReference type="InterPro" id="IPR000587">
    <property type="entry name" value="Creatinase_N"/>
</dbReference>
<protein>
    <submittedName>
        <fullName evidence="11">Uncharacterized protein</fullName>
    </submittedName>
</protein>
<dbReference type="PANTHER" id="PTHR43763">
    <property type="entry name" value="XAA-PRO AMINOPEPTIDASE 1"/>
    <property type="match status" value="1"/>
</dbReference>
<proteinExistence type="inferred from homology"/>
<evidence type="ECO:0000256" key="6">
    <source>
        <dbReference type="RuleBase" id="RU000590"/>
    </source>
</evidence>
<feature type="compositionally biased region" description="Low complexity" evidence="7">
    <location>
        <begin position="1"/>
        <end position="14"/>
    </location>
</feature>
<evidence type="ECO:0000259" key="9">
    <source>
        <dbReference type="Pfam" id="PF01321"/>
    </source>
</evidence>
<dbReference type="InterPro" id="IPR033740">
    <property type="entry name" value="Pept_M24B"/>
</dbReference>
<feature type="domain" description="Creatinase N-terminal" evidence="9">
    <location>
        <begin position="49"/>
        <end position="170"/>
    </location>
</feature>
<dbReference type="GeneID" id="106664752"/>
<dbReference type="OMA" id="EPGMILS"/>
<keyword evidence="5" id="KW-0464">Manganese</keyword>
<evidence type="ECO:0000256" key="2">
    <source>
        <dbReference type="ARBA" id="ARBA00008766"/>
    </source>
</evidence>
<dbReference type="PANTHER" id="PTHR43763:SF20">
    <property type="entry name" value="XAA-PRO AMINOPEPTIDASE APEPP"/>
    <property type="match status" value="1"/>
</dbReference>
<evidence type="ECO:0000256" key="1">
    <source>
        <dbReference type="ARBA" id="ARBA00001936"/>
    </source>
</evidence>
<accession>A0A8I6RJH0</accession>
<dbReference type="Pfam" id="PF01321">
    <property type="entry name" value="Creatinase_N"/>
    <property type="match status" value="1"/>
</dbReference>
<dbReference type="OrthoDB" id="9995434at2759"/>
<keyword evidence="3 6" id="KW-0479">Metal-binding</keyword>
<feature type="domain" description="Peptidase M24" evidence="8">
    <location>
        <begin position="347"/>
        <end position="562"/>
    </location>
</feature>
<dbReference type="Gene3D" id="3.90.230.10">
    <property type="entry name" value="Creatinase/methionine aminopeptidase superfamily"/>
    <property type="match status" value="1"/>
</dbReference>
<dbReference type="Pfam" id="PF16188">
    <property type="entry name" value="Peptidase_M24_C"/>
    <property type="match status" value="1"/>
</dbReference>
<feature type="domain" description="Peptidase M24 C-terminal" evidence="10">
    <location>
        <begin position="574"/>
        <end position="638"/>
    </location>
</feature>
<evidence type="ECO:0000256" key="5">
    <source>
        <dbReference type="ARBA" id="ARBA00023211"/>
    </source>
</evidence>
<dbReference type="Gene3D" id="3.40.350.10">
    <property type="entry name" value="Creatinase/prolidase N-terminal domain"/>
    <property type="match status" value="2"/>
</dbReference>
<dbReference type="FunFam" id="3.40.350.10:FF:000003">
    <property type="entry name" value="Xaa-pro aminopeptidase P"/>
    <property type="match status" value="1"/>
</dbReference>
<dbReference type="SUPFAM" id="SSF55920">
    <property type="entry name" value="Creatinase/aminopeptidase"/>
    <property type="match status" value="1"/>
</dbReference>
<keyword evidence="4" id="KW-0378">Hydrolase</keyword>
<evidence type="ECO:0000256" key="4">
    <source>
        <dbReference type="ARBA" id="ARBA00022801"/>
    </source>
</evidence>
<dbReference type="GO" id="GO:0070006">
    <property type="term" value="F:metalloaminopeptidase activity"/>
    <property type="evidence" value="ECO:0007669"/>
    <property type="project" value="InterPro"/>
</dbReference>
<sequence>MSISHSSSDSSSNSDLAPVDEVHQPPPGCENLAFLRSLMSDPAETATEAIQAYIISNHDGHMSEYLAERDKRLKFITGFAGSAGTAVVTDKAALMWTDPRYFIQAKKELRPEWTLMKMGVLGVPNEAQWLCANLPEDSFVGADPKTIPYTLWVSMKLELEKFKINLIPVTRNLVDLVWSRDRPKAPLGMITTLPKEYSGMLSSEKVQAVRSKMKENGVDLLVVTALDDIAWLLNLRGSDICYNPVFFAFVVLSNRKVHLFIDEKKIDLAVRNHFNKEDLPISLHPYDNIYLFIKRAVESETGGISKVWLPSSTNFWIYNSIPSEKRFCECSPIALMKAIKNEVEAQGMKNAHIKDGIALCQYFHWLENEIKSGTVKEIEAAHKLETFRRLDDSYVGPSFETISASGPNAAIAHYTPNPSSNRTLSVDEIYLCDTGAQFKDGTTDVTRTMHFGNPDYFQRECFTRVFKGLAHLTTCKFPTKIKGNTLDVLARKYLWDVGLDYGHGTGHGIGSFLNVHEGPMGISWRPYPDDPGLQENMFLSNEPGFYSEGEFGIRIENIVQITPAATPHNFQDRGFLTFSTVTMCPIQTKMLVLDMLTEHELEFLNSYHAVVHDTLGPILKKNKLNDVYEWLKRETAPVERLSSTSAK</sequence>
<dbReference type="InterPro" id="IPR032416">
    <property type="entry name" value="Peptidase_M24_C"/>
</dbReference>
<evidence type="ECO:0000256" key="7">
    <source>
        <dbReference type="SAM" id="MobiDB-lite"/>
    </source>
</evidence>
<comment type="similarity">
    <text evidence="2 6">Belongs to the peptidase M24B family.</text>
</comment>
<dbReference type="CDD" id="cd01085">
    <property type="entry name" value="APP"/>
    <property type="match status" value="1"/>
</dbReference>
<dbReference type="InterPro" id="IPR036005">
    <property type="entry name" value="Creatinase/aminopeptidase-like"/>
</dbReference>
<feature type="region of interest" description="Disordered" evidence="7">
    <location>
        <begin position="1"/>
        <end position="23"/>
    </location>
</feature>
<dbReference type="FunFam" id="3.90.230.10:FF:000007">
    <property type="entry name" value="Xaa-Pro aminopeptidase P"/>
    <property type="match status" value="1"/>
</dbReference>
<reference evidence="11" key="1">
    <citation type="submission" date="2022-01" db="UniProtKB">
        <authorList>
            <consortium name="EnsemblMetazoa"/>
        </authorList>
    </citation>
    <scope>IDENTIFICATION</scope>
</reference>
<comment type="cofactor">
    <cofactor evidence="1">
        <name>Mn(2+)</name>
        <dbReference type="ChEBI" id="CHEBI:29035"/>
    </cofactor>
</comment>
<dbReference type="GO" id="GO:0005737">
    <property type="term" value="C:cytoplasm"/>
    <property type="evidence" value="ECO:0007669"/>
    <property type="project" value="UniProtKB-ARBA"/>
</dbReference>
<keyword evidence="12" id="KW-1185">Reference proteome</keyword>
<dbReference type="SUPFAM" id="SSF53092">
    <property type="entry name" value="Creatinase/prolidase N-terminal domain"/>
    <property type="match status" value="2"/>
</dbReference>
<dbReference type="InterPro" id="IPR000994">
    <property type="entry name" value="Pept_M24"/>
</dbReference>
<evidence type="ECO:0000259" key="10">
    <source>
        <dbReference type="Pfam" id="PF16188"/>
    </source>
</evidence>
<evidence type="ECO:0000259" key="8">
    <source>
        <dbReference type="Pfam" id="PF00557"/>
    </source>
</evidence>
<organism evidence="11 12">
    <name type="scientific">Cimex lectularius</name>
    <name type="common">Bed bug</name>
    <name type="synonym">Acanthia lectularia</name>
    <dbReference type="NCBI Taxonomy" id="79782"/>
    <lineage>
        <taxon>Eukaryota</taxon>
        <taxon>Metazoa</taxon>
        <taxon>Ecdysozoa</taxon>
        <taxon>Arthropoda</taxon>
        <taxon>Hexapoda</taxon>
        <taxon>Insecta</taxon>
        <taxon>Pterygota</taxon>
        <taxon>Neoptera</taxon>
        <taxon>Paraneoptera</taxon>
        <taxon>Hemiptera</taxon>
        <taxon>Heteroptera</taxon>
        <taxon>Panheteroptera</taxon>
        <taxon>Cimicomorpha</taxon>
        <taxon>Cimicidae</taxon>
        <taxon>Cimex</taxon>
    </lineage>
</organism>
<dbReference type="KEGG" id="clec:106664752"/>